<sequence length="133" mass="15616">MFKLFQKRISVATLPCRFDWEIQYLENETTAYEWIEGYDIGPRFLGHLTEDGRVIGFLMERIRDARHAGPQDLESCREVLSRLHCLGIHHGDTNRFNFLIRDSQAVLIDFDSSEFNHNHVVEQIAFDFINARS</sequence>
<gene>
    <name evidence="1" type="ORF">N7472_003960</name>
</gene>
<evidence type="ECO:0000313" key="2">
    <source>
        <dbReference type="Proteomes" id="UP001150879"/>
    </source>
</evidence>
<reference evidence="1" key="2">
    <citation type="journal article" date="2023" name="IMA Fungus">
        <title>Comparative genomic study of the Penicillium genus elucidates a diverse pangenome and 15 lateral gene transfer events.</title>
        <authorList>
            <person name="Petersen C."/>
            <person name="Sorensen T."/>
            <person name="Nielsen M.R."/>
            <person name="Sondergaard T.E."/>
            <person name="Sorensen J.L."/>
            <person name="Fitzpatrick D.A."/>
            <person name="Frisvad J.C."/>
            <person name="Nielsen K.L."/>
        </authorList>
    </citation>
    <scope>NUCLEOTIDE SEQUENCE</scope>
    <source>
        <strain evidence="1">IBT 16849</strain>
    </source>
</reference>
<proteinExistence type="predicted"/>
<dbReference type="InterPro" id="IPR011009">
    <property type="entry name" value="Kinase-like_dom_sf"/>
</dbReference>
<name>A0A9W9T2X4_9EURO</name>
<dbReference type="OrthoDB" id="2687876at2759"/>
<dbReference type="EMBL" id="JAPQKP010000002">
    <property type="protein sequence ID" value="KAJ5207512.1"/>
    <property type="molecule type" value="Genomic_DNA"/>
</dbReference>
<dbReference type="Gene3D" id="1.10.510.10">
    <property type="entry name" value="Transferase(Phosphotransferase) domain 1"/>
    <property type="match status" value="1"/>
</dbReference>
<dbReference type="AlphaFoldDB" id="A0A9W9T2X4"/>
<evidence type="ECO:0000313" key="1">
    <source>
        <dbReference type="EMBL" id="KAJ5207512.1"/>
    </source>
</evidence>
<dbReference type="Proteomes" id="UP001150879">
    <property type="component" value="Unassembled WGS sequence"/>
</dbReference>
<organism evidence="1 2">
    <name type="scientific">Penicillium cf. griseofulvum</name>
    <dbReference type="NCBI Taxonomy" id="2972120"/>
    <lineage>
        <taxon>Eukaryota</taxon>
        <taxon>Fungi</taxon>
        <taxon>Dikarya</taxon>
        <taxon>Ascomycota</taxon>
        <taxon>Pezizomycotina</taxon>
        <taxon>Eurotiomycetes</taxon>
        <taxon>Eurotiomycetidae</taxon>
        <taxon>Eurotiales</taxon>
        <taxon>Aspergillaceae</taxon>
        <taxon>Penicillium</taxon>
    </lineage>
</organism>
<protein>
    <recommendedName>
        <fullName evidence="3">Aminoglycoside phosphotransferase domain-containing protein</fullName>
    </recommendedName>
</protein>
<dbReference type="SUPFAM" id="SSF56112">
    <property type="entry name" value="Protein kinase-like (PK-like)"/>
    <property type="match status" value="1"/>
</dbReference>
<evidence type="ECO:0008006" key="3">
    <source>
        <dbReference type="Google" id="ProtNLM"/>
    </source>
</evidence>
<accession>A0A9W9T2X4</accession>
<comment type="caution">
    <text evidence="1">The sequence shown here is derived from an EMBL/GenBank/DDBJ whole genome shotgun (WGS) entry which is preliminary data.</text>
</comment>
<keyword evidence="2" id="KW-1185">Reference proteome</keyword>
<reference evidence="1" key="1">
    <citation type="submission" date="2022-11" db="EMBL/GenBank/DDBJ databases">
        <authorList>
            <person name="Petersen C."/>
        </authorList>
    </citation>
    <scope>NUCLEOTIDE SEQUENCE</scope>
    <source>
        <strain evidence="1">IBT 16849</strain>
    </source>
</reference>